<evidence type="ECO:0000313" key="13">
    <source>
        <dbReference type="EMBL" id="GGK22236.1"/>
    </source>
</evidence>
<evidence type="ECO:0000256" key="1">
    <source>
        <dbReference type="ARBA" id="ARBA00004651"/>
    </source>
</evidence>
<keyword evidence="4 12" id="KW-0812">Transmembrane</keyword>
<evidence type="ECO:0000256" key="9">
    <source>
        <dbReference type="ARBA" id="ARBA00023303"/>
    </source>
</evidence>
<keyword evidence="14" id="KW-1185">Reference proteome</keyword>
<comment type="similarity">
    <text evidence="10 12">Belongs to the fluoride channel Fluc/FEX (TC 1.A.43) family.</text>
</comment>
<evidence type="ECO:0000256" key="6">
    <source>
        <dbReference type="ARBA" id="ARBA00023053"/>
    </source>
</evidence>
<keyword evidence="9 12" id="KW-0407">Ion channel</keyword>
<dbReference type="Proteomes" id="UP000600449">
    <property type="component" value="Unassembled WGS sequence"/>
</dbReference>
<feature type="transmembrane region" description="Helical" evidence="12">
    <location>
        <begin position="97"/>
        <end position="118"/>
    </location>
</feature>
<evidence type="ECO:0000256" key="12">
    <source>
        <dbReference type="HAMAP-Rule" id="MF_00454"/>
    </source>
</evidence>
<dbReference type="GO" id="GO:0140114">
    <property type="term" value="P:cellular detoxification of fluoride"/>
    <property type="evidence" value="ECO:0007669"/>
    <property type="project" value="UniProtKB-UniRule"/>
</dbReference>
<dbReference type="InterPro" id="IPR003691">
    <property type="entry name" value="FluC"/>
</dbReference>
<protein>
    <recommendedName>
        <fullName evidence="12">Fluoride-specific ion channel FluC</fullName>
    </recommendedName>
</protein>
<evidence type="ECO:0000256" key="8">
    <source>
        <dbReference type="ARBA" id="ARBA00023136"/>
    </source>
</evidence>
<dbReference type="PANTHER" id="PTHR28259">
    <property type="entry name" value="FLUORIDE EXPORT PROTEIN 1-RELATED"/>
    <property type="match status" value="1"/>
</dbReference>
<keyword evidence="2 12" id="KW-1003">Cell membrane</keyword>
<evidence type="ECO:0000256" key="2">
    <source>
        <dbReference type="ARBA" id="ARBA00022475"/>
    </source>
</evidence>
<comment type="activity regulation">
    <text evidence="12">Na(+) is not transported, but it plays an essential structural role and its presence is essential for fluoride channel function.</text>
</comment>
<evidence type="ECO:0000313" key="14">
    <source>
        <dbReference type="Proteomes" id="UP000600449"/>
    </source>
</evidence>
<reference evidence="13 14" key="1">
    <citation type="journal article" date="2014" name="Int. J. Syst. Evol. Microbiol.">
        <title>Complete genome sequence of Corynebacterium casei LMG S-19264T (=DSM 44701T), isolated from a smear-ripened cheese.</title>
        <authorList>
            <consortium name="US DOE Joint Genome Institute (JGI-PGF)"/>
            <person name="Walter F."/>
            <person name="Albersmeier A."/>
            <person name="Kalinowski J."/>
            <person name="Ruckert C."/>
        </authorList>
    </citation>
    <scope>NUCLEOTIDE SEQUENCE [LARGE SCALE GENOMIC DNA]</scope>
    <source>
        <strain evidence="13 14">CGMCC 1.9161</strain>
    </source>
</reference>
<keyword evidence="8 12" id="KW-0472">Membrane</keyword>
<organism evidence="13 14">
    <name type="scientific">Salinarimonas ramus</name>
    <dbReference type="NCBI Taxonomy" id="690164"/>
    <lineage>
        <taxon>Bacteria</taxon>
        <taxon>Pseudomonadati</taxon>
        <taxon>Pseudomonadota</taxon>
        <taxon>Alphaproteobacteria</taxon>
        <taxon>Hyphomicrobiales</taxon>
        <taxon>Salinarimonadaceae</taxon>
        <taxon>Salinarimonas</taxon>
    </lineage>
</organism>
<comment type="catalytic activity">
    <reaction evidence="11">
        <text>fluoride(in) = fluoride(out)</text>
        <dbReference type="Rhea" id="RHEA:76159"/>
        <dbReference type="ChEBI" id="CHEBI:17051"/>
    </reaction>
    <physiologicalReaction direction="left-to-right" evidence="11">
        <dbReference type="Rhea" id="RHEA:76160"/>
    </physiologicalReaction>
</comment>
<dbReference type="Pfam" id="PF02537">
    <property type="entry name" value="CRCB"/>
    <property type="match status" value="1"/>
</dbReference>
<feature type="transmembrane region" description="Helical" evidence="12">
    <location>
        <begin position="37"/>
        <end position="56"/>
    </location>
</feature>
<gene>
    <name evidence="12 13" type="primary">crcB</name>
    <name evidence="12" type="synonym">fluC</name>
    <name evidence="13" type="ORF">GCM10011322_06140</name>
</gene>
<comment type="function">
    <text evidence="12">Fluoride-specific ion channel. Important for reducing fluoride concentration in the cell, thus reducing its toxicity.</text>
</comment>
<keyword evidence="5 12" id="KW-1133">Transmembrane helix</keyword>
<evidence type="ECO:0000256" key="3">
    <source>
        <dbReference type="ARBA" id="ARBA00022519"/>
    </source>
</evidence>
<dbReference type="EMBL" id="BMMF01000002">
    <property type="protein sequence ID" value="GGK22236.1"/>
    <property type="molecule type" value="Genomic_DNA"/>
</dbReference>
<keyword evidence="6 12" id="KW-0915">Sodium</keyword>
<dbReference type="NCBIfam" id="TIGR00494">
    <property type="entry name" value="crcB"/>
    <property type="match status" value="1"/>
</dbReference>
<dbReference type="GO" id="GO:0062054">
    <property type="term" value="F:fluoride channel activity"/>
    <property type="evidence" value="ECO:0007669"/>
    <property type="project" value="UniProtKB-UniRule"/>
</dbReference>
<evidence type="ECO:0000256" key="7">
    <source>
        <dbReference type="ARBA" id="ARBA00023065"/>
    </source>
</evidence>
<keyword evidence="3" id="KW-0997">Cell inner membrane</keyword>
<accession>A0A917Q4D5</accession>
<dbReference type="NCBIfam" id="NF010791">
    <property type="entry name" value="PRK14195.1"/>
    <property type="match status" value="1"/>
</dbReference>
<keyword evidence="12" id="KW-0479">Metal-binding</keyword>
<feature type="binding site" evidence="12">
    <location>
        <position position="73"/>
    </location>
    <ligand>
        <name>Na(+)</name>
        <dbReference type="ChEBI" id="CHEBI:29101"/>
        <note>structural</note>
    </ligand>
</feature>
<dbReference type="GO" id="GO:0046872">
    <property type="term" value="F:metal ion binding"/>
    <property type="evidence" value="ECO:0007669"/>
    <property type="project" value="UniProtKB-KW"/>
</dbReference>
<comment type="caution">
    <text evidence="13">The sequence shown here is derived from an EMBL/GenBank/DDBJ whole genome shotgun (WGS) entry which is preliminary data.</text>
</comment>
<comment type="subcellular location">
    <subcellularLocation>
        <location evidence="1 12">Cell membrane</location>
        <topology evidence="1 12">Multi-pass membrane protein</topology>
    </subcellularLocation>
</comment>
<evidence type="ECO:0000256" key="5">
    <source>
        <dbReference type="ARBA" id="ARBA00022989"/>
    </source>
</evidence>
<evidence type="ECO:0000256" key="10">
    <source>
        <dbReference type="ARBA" id="ARBA00035120"/>
    </source>
</evidence>
<evidence type="ECO:0000256" key="4">
    <source>
        <dbReference type="ARBA" id="ARBA00022692"/>
    </source>
</evidence>
<dbReference type="NCBIfam" id="NF010794">
    <property type="entry name" value="PRK14198.1"/>
    <property type="match status" value="1"/>
</dbReference>
<sequence>MSALTIFVGAGLGGVLRWLVGLAALRAFGPGFPWGTLAVNVAGSLAMGLVASLVVARMPSETLRLFLMTGLLGGFTTFSAFSLDAAALVERGQLGPAAFYVLASVGLSLAAIALGLVLGRAIAG</sequence>
<feature type="transmembrane region" description="Helical" evidence="12">
    <location>
        <begin position="63"/>
        <end position="85"/>
    </location>
</feature>
<proteinExistence type="inferred from homology"/>
<feature type="binding site" evidence="12">
    <location>
        <position position="76"/>
    </location>
    <ligand>
        <name>Na(+)</name>
        <dbReference type="ChEBI" id="CHEBI:29101"/>
        <note>structural</note>
    </ligand>
</feature>
<name>A0A917Q4D5_9HYPH</name>
<keyword evidence="7 12" id="KW-0406">Ion transport</keyword>
<keyword evidence="12" id="KW-0813">Transport</keyword>
<dbReference type="RefSeq" id="WP_188909455.1">
    <property type="nucleotide sequence ID" value="NZ_BMMF01000002.1"/>
</dbReference>
<dbReference type="AlphaFoldDB" id="A0A917Q4D5"/>
<evidence type="ECO:0000256" key="11">
    <source>
        <dbReference type="ARBA" id="ARBA00035585"/>
    </source>
</evidence>
<dbReference type="GO" id="GO:0005886">
    <property type="term" value="C:plasma membrane"/>
    <property type="evidence" value="ECO:0007669"/>
    <property type="project" value="UniProtKB-SubCell"/>
</dbReference>
<dbReference type="HAMAP" id="MF_00454">
    <property type="entry name" value="FluC"/>
    <property type="match status" value="1"/>
</dbReference>
<dbReference type="PANTHER" id="PTHR28259:SF1">
    <property type="entry name" value="FLUORIDE EXPORT PROTEIN 1-RELATED"/>
    <property type="match status" value="1"/>
</dbReference>